<evidence type="ECO:0000313" key="2">
    <source>
        <dbReference type="Proteomes" id="UP000772196"/>
    </source>
</evidence>
<dbReference type="Proteomes" id="UP000772196">
    <property type="component" value="Unassembled WGS sequence"/>
</dbReference>
<sequence>MLYGDGAFLGVRLLPLIGGLVAGAVPADRIARLLGARLAVATGFGGKR</sequence>
<evidence type="ECO:0000313" key="1">
    <source>
        <dbReference type="EMBL" id="NKI45237.1"/>
    </source>
</evidence>
<protein>
    <submittedName>
        <fullName evidence="1">Uncharacterized protein</fullName>
    </submittedName>
</protein>
<keyword evidence="2" id="KW-1185">Reference proteome</keyword>
<name>A0ABX1HA05_9ACTN</name>
<reference evidence="1 2" key="1">
    <citation type="submission" date="2020-04" db="EMBL/GenBank/DDBJ databases">
        <title>Phylogenetic Diversity and Antibacterial Activity against Ralstonia solanacearum of Endophytic Actinomycete Isolated from Moss.</title>
        <authorList>
            <person name="Zhuang X."/>
        </authorList>
    </citation>
    <scope>NUCLEOTIDE SEQUENCE [LARGE SCALE GENOMIC DNA]</scope>
    <source>
        <strain evidence="1 2">LD120</strain>
    </source>
</reference>
<proteinExistence type="predicted"/>
<dbReference type="RefSeq" id="WP_168543549.1">
    <property type="nucleotide sequence ID" value="NZ_JAAWWP010000029.1"/>
</dbReference>
<accession>A0ABX1HA05</accession>
<dbReference type="EMBL" id="JAAWWP010000029">
    <property type="protein sequence ID" value="NKI45237.1"/>
    <property type="molecule type" value="Genomic_DNA"/>
</dbReference>
<organism evidence="1 2">
    <name type="scientific">Streptomyces physcomitrii</name>
    <dbReference type="NCBI Taxonomy" id="2724184"/>
    <lineage>
        <taxon>Bacteria</taxon>
        <taxon>Bacillati</taxon>
        <taxon>Actinomycetota</taxon>
        <taxon>Actinomycetes</taxon>
        <taxon>Kitasatosporales</taxon>
        <taxon>Streptomycetaceae</taxon>
        <taxon>Streptomyces</taxon>
    </lineage>
</organism>
<gene>
    <name evidence="1" type="ORF">HFV08_29150</name>
</gene>
<comment type="caution">
    <text evidence="1">The sequence shown here is derived from an EMBL/GenBank/DDBJ whole genome shotgun (WGS) entry which is preliminary data.</text>
</comment>